<feature type="transmembrane region" description="Helical" evidence="1">
    <location>
        <begin position="138"/>
        <end position="156"/>
    </location>
</feature>
<dbReference type="AlphaFoldDB" id="A0A6C0EBA6"/>
<organism evidence="2">
    <name type="scientific">viral metagenome</name>
    <dbReference type="NCBI Taxonomy" id="1070528"/>
    <lineage>
        <taxon>unclassified sequences</taxon>
        <taxon>metagenomes</taxon>
        <taxon>organismal metagenomes</taxon>
    </lineage>
</organism>
<name>A0A6C0EBA6_9ZZZZ</name>
<accession>A0A6C0EBA6</accession>
<keyword evidence="1" id="KW-0812">Transmembrane</keyword>
<dbReference type="EMBL" id="MN739775">
    <property type="protein sequence ID" value="QHT25860.1"/>
    <property type="molecule type" value="Genomic_DNA"/>
</dbReference>
<evidence type="ECO:0000313" key="2">
    <source>
        <dbReference type="EMBL" id="QHT25860.1"/>
    </source>
</evidence>
<reference evidence="2" key="1">
    <citation type="journal article" date="2020" name="Nature">
        <title>Giant virus diversity and host interactions through global metagenomics.</title>
        <authorList>
            <person name="Schulz F."/>
            <person name="Roux S."/>
            <person name="Paez-Espino D."/>
            <person name="Jungbluth S."/>
            <person name="Walsh D.A."/>
            <person name="Denef V.J."/>
            <person name="McMahon K.D."/>
            <person name="Konstantinidis K.T."/>
            <person name="Eloe-Fadrosh E.A."/>
            <person name="Kyrpides N.C."/>
            <person name="Woyke T."/>
        </authorList>
    </citation>
    <scope>NUCLEOTIDE SEQUENCE</scope>
    <source>
        <strain evidence="2">GVMAG-M-3300023179-27</strain>
    </source>
</reference>
<sequence>MEYNTENTRCQIVNSNIINVLTAMCTDNTDLIENTNLSRIIINKIKKCYESDKMAFNDIIITMNDLKAINEECDNILSEIDESPLIGYYALLYAISKSDHKIENKLLFFHMAVHKITEKQLALKLSDLIQKKKNRTTYVKKIGLLSLFAIAGILVYKKRDNIKKLWY</sequence>
<keyword evidence="1" id="KW-0472">Membrane</keyword>
<proteinExistence type="predicted"/>
<evidence type="ECO:0000256" key="1">
    <source>
        <dbReference type="SAM" id="Phobius"/>
    </source>
</evidence>
<keyword evidence="1" id="KW-1133">Transmembrane helix</keyword>
<protein>
    <submittedName>
        <fullName evidence="2">Uncharacterized protein</fullName>
    </submittedName>
</protein>